<protein>
    <recommendedName>
        <fullName evidence="7">Peptidase E</fullName>
    </recommendedName>
</protein>
<name>D5BNP4_PUNMI</name>
<dbReference type="eggNOG" id="COG3340">
    <property type="taxonomic scope" value="Bacteria"/>
</dbReference>
<evidence type="ECO:0008006" key="7">
    <source>
        <dbReference type="Google" id="ProtNLM"/>
    </source>
</evidence>
<dbReference type="InterPro" id="IPR005320">
    <property type="entry name" value="Peptidase_S51"/>
</dbReference>
<dbReference type="STRING" id="488538.SAR116_0068"/>
<keyword evidence="2" id="KW-0645">Protease</keyword>
<sequence length="269" mass="28322">MAMENTGIFKENVNIFAVGGGSFTHEQTSDNSDSMLEDYLLTLSPPHPNIGYIGHASNDDPDRIGAFYTRFGEIAHPSHLPVTADATAAKAFVADLDILYVGGGSTLKMLSHWRETGIASVLMVAGQHGMILSGVSAGAICWFDQLLLSTPENDYILSAGLGLIAGSACPHYSNEPSRQIAYDTQIKAGNLPSGIAIDDGVGVHITNGVVAKIVRASNGNAYFVKARPSFEDSSAHEKIKGTNGRGTICDVALLKAGDELVSDTHSKGC</sequence>
<dbReference type="Gene3D" id="3.40.50.880">
    <property type="match status" value="1"/>
</dbReference>
<dbReference type="PANTHER" id="PTHR20842">
    <property type="entry name" value="PROTEASE S51 ALPHA-ASPARTYL DIPEPTIDASE"/>
    <property type="match status" value="1"/>
</dbReference>
<evidence type="ECO:0000313" key="5">
    <source>
        <dbReference type="EMBL" id="ADE38311.1"/>
    </source>
</evidence>
<evidence type="ECO:0000313" key="6">
    <source>
        <dbReference type="Proteomes" id="UP000007460"/>
    </source>
</evidence>
<dbReference type="HOGENOM" id="CLU_067063_1_0_5"/>
<dbReference type="AlphaFoldDB" id="D5BNP4"/>
<gene>
    <name evidence="5" type="ordered locus">SAR116_0068</name>
</gene>
<evidence type="ECO:0000256" key="2">
    <source>
        <dbReference type="ARBA" id="ARBA00022670"/>
    </source>
</evidence>
<keyword evidence="4" id="KW-0720">Serine protease</keyword>
<keyword evidence="6" id="KW-1185">Reference proteome</keyword>
<organism evidence="5 6">
    <name type="scientific">Puniceispirillum marinum (strain IMCC1322)</name>
    <dbReference type="NCBI Taxonomy" id="488538"/>
    <lineage>
        <taxon>Bacteria</taxon>
        <taxon>Pseudomonadati</taxon>
        <taxon>Pseudomonadota</taxon>
        <taxon>Alphaproteobacteria</taxon>
        <taxon>Candidatus Puniceispirillales</taxon>
        <taxon>Candidatus Puniceispirillaceae</taxon>
        <taxon>Candidatus Puniceispirillum</taxon>
    </lineage>
</organism>
<dbReference type="RefSeq" id="WP_013044941.1">
    <property type="nucleotide sequence ID" value="NC_014010.1"/>
</dbReference>
<keyword evidence="3" id="KW-0378">Hydrolase</keyword>
<reference evidence="5 6" key="1">
    <citation type="journal article" date="2010" name="J. Bacteriol.">
        <title>Complete genome sequence of "Candidatus Puniceispirillum marinum" IMCC1322, a representative of the SAR116 clade in the Alphaproteobacteria.</title>
        <authorList>
            <person name="Oh H.M."/>
            <person name="Kwon K.K."/>
            <person name="Kang I."/>
            <person name="Kang S.G."/>
            <person name="Lee J.H."/>
            <person name="Kim S.J."/>
            <person name="Cho J.C."/>
        </authorList>
    </citation>
    <scope>NUCLEOTIDE SEQUENCE [LARGE SCALE GENOMIC DNA]</scope>
    <source>
        <strain evidence="5 6">IMCC1322</strain>
    </source>
</reference>
<dbReference type="Pfam" id="PF03575">
    <property type="entry name" value="Peptidase_S51"/>
    <property type="match status" value="1"/>
</dbReference>
<proteinExistence type="inferred from homology"/>
<dbReference type="CDD" id="cd03146">
    <property type="entry name" value="GAT1_Peptidase_E"/>
    <property type="match status" value="1"/>
</dbReference>
<dbReference type="KEGG" id="apb:SAR116_0068"/>
<comment type="similarity">
    <text evidence="1">Belongs to the peptidase S51 family.</text>
</comment>
<evidence type="ECO:0000256" key="3">
    <source>
        <dbReference type="ARBA" id="ARBA00022801"/>
    </source>
</evidence>
<dbReference type="EMBL" id="CP001751">
    <property type="protein sequence ID" value="ADE38311.1"/>
    <property type="molecule type" value="Genomic_DNA"/>
</dbReference>
<evidence type="ECO:0000256" key="1">
    <source>
        <dbReference type="ARBA" id="ARBA00006534"/>
    </source>
</evidence>
<dbReference type="GO" id="GO:0008236">
    <property type="term" value="F:serine-type peptidase activity"/>
    <property type="evidence" value="ECO:0007669"/>
    <property type="project" value="UniProtKB-KW"/>
</dbReference>
<accession>D5BNP4</accession>
<dbReference type="SUPFAM" id="SSF52317">
    <property type="entry name" value="Class I glutamine amidotransferase-like"/>
    <property type="match status" value="1"/>
</dbReference>
<evidence type="ECO:0000256" key="4">
    <source>
        <dbReference type="ARBA" id="ARBA00022825"/>
    </source>
</evidence>
<dbReference type="GO" id="GO:0006508">
    <property type="term" value="P:proteolysis"/>
    <property type="evidence" value="ECO:0007669"/>
    <property type="project" value="UniProtKB-KW"/>
</dbReference>
<dbReference type="PANTHER" id="PTHR20842:SF0">
    <property type="entry name" value="ALPHA-ASPARTYL DIPEPTIDASE"/>
    <property type="match status" value="1"/>
</dbReference>
<dbReference type="InterPro" id="IPR029062">
    <property type="entry name" value="Class_I_gatase-like"/>
</dbReference>
<dbReference type="Proteomes" id="UP000007460">
    <property type="component" value="Chromosome"/>
</dbReference>